<reference evidence="8 9" key="1">
    <citation type="submission" date="2016-06" db="EMBL/GenBank/DDBJ databases">
        <title>Complete genome sequence of a deep-branching marine Gamma Proteobacterium Woeseia oceani type strain XK5.</title>
        <authorList>
            <person name="Mu D."/>
            <person name="Du Z."/>
        </authorList>
    </citation>
    <scope>NUCLEOTIDE SEQUENCE [LARGE SCALE GENOMIC DNA]</scope>
    <source>
        <strain evidence="8 9">XK5</strain>
    </source>
</reference>
<comment type="function">
    <text evidence="6">Has a glutathione-disulfide oxidoreductase activity in the presence of NADPH and glutathione reductase. Reduces low molecular weight disulfides and proteins.</text>
</comment>
<dbReference type="GO" id="GO:0005737">
    <property type="term" value="C:cytoplasm"/>
    <property type="evidence" value="ECO:0007669"/>
    <property type="project" value="TreeGrafter"/>
</dbReference>
<dbReference type="Pfam" id="PF00462">
    <property type="entry name" value="Glutaredoxin"/>
    <property type="match status" value="1"/>
</dbReference>
<keyword evidence="5 6" id="KW-0676">Redox-active center</keyword>
<evidence type="ECO:0000256" key="6">
    <source>
        <dbReference type="RuleBase" id="RU364065"/>
    </source>
</evidence>
<dbReference type="RefSeq" id="WP_068618603.1">
    <property type="nucleotide sequence ID" value="NZ_CP016268.1"/>
</dbReference>
<dbReference type="InterPro" id="IPR014025">
    <property type="entry name" value="Glutaredoxin_subgr"/>
</dbReference>
<name>A0A193LKC6_9GAMM</name>
<dbReference type="InterPro" id="IPR036249">
    <property type="entry name" value="Thioredoxin-like_sf"/>
</dbReference>
<dbReference type="SUPFAM" id="SSF52833">
    <property type="entry name" value="Thioredoxin-like"/>
    <property type="match status" value="1"/>
</dbReference>
<dbReference type="PANTHER" id="PTHR45694:SF18">
    <property type="entry name" value="GLUTAREDOXIN-1-RELATED"/>
    <property type="match status" value="1"/>
</dbReference>
<dbReference type="GO" id="GO:0015038">
    <property type="term" value="F:glutathione disulfide oxidoreductase activity"/>
    <property type="evidence" value="ECO:0007669"/>
    <property type="project" value="UniProtKB-UniRule"/>
</dbReference>
<evidence type="ECO:0000259" key="7">
    <source>
        <dbReference type="Pfam" id="PF00462"/>
    </source>
</evidence>
<dbReference type="KEGG" id="woc:BA177_18155"/>
<keyword evidence="3 6" id="KW-0249">Electron transport</keyword>
<dbReference type="OrthoDB" id="9814618at2"/>
<dbReference type="InterPro" id="IPR002109">
    <property type="entry name" value="Glutaredoxin"/>
</dbReference>
<evidence type="ECO:0000256" key="1">
    <source>
        <dbReference type="ARBA" id="ARBA00007787"/>
    </source>
</evidence>
<dbReference type="PROSITE" id="PS00195">
    <property type="entry name" value="GLUTAREDOXIN_1"/>
    <property type="match status" value="1"/>
</dbReference>
<evidence type="ECO:0000256" key="5">
    <source>
        <dbReference type="ARBA" id="ARBA00023284"/>
    </source>
</evidence>
<evidence type="ECO:0000313" key="8">
    <source>
        <dbReference type="EMBL" id="ANO52854.1"/>
    </source>
</evidence>
<keyword evidence="6" id="KW-0963">Cytoplasm</keyword>
<comment type="similarity">
    <text evidence="1 6">Belongs to the glutaredoxin family.</text>
</comment>
<protein>
    <recommendedName>
        <fullName evidence="6">Glutaredoxin</fullName>
    </recommendedName>
</protein>
<dbReference type="CDD" id="cd03418">
    <property type="entry name" value="GRX_GRXb_1_3_like"/>
    <property type="match status" value="1"/>
</dbReference>
<proteinExistence type="inferred from homology"/>
<gene>
    <name evidence="8" type="ORF">BA177_18155</name>
</gene>
<dbReference type="Proteomes" id="UP000092695">
    <property type="component" value="Chromosome"/>
</dbReference>
<dbReference type="PRINTS" id="PR00160">
    <property type="entry name" value="GLUTAREDOXIN"/>
</dbReference>
<dbReference type="PANTHER" id="PTHR45694">
    <property type="entry name" value="GLUTAREDOXIN 2"/>
    <property type="match status" value="1"/>
</dbReference>
<dbReference type="InterPro" id="IPR011900">
    <property type="entry name" value="GRX_bact"/>
</dbReference>
<keyword evidence="2 6" id="KW-0813">Transport</keyword>
<organism evidence="8 9">
    <name type="scientific">Woeseia oceani</name>
    <dbReference type="NCBI Taxonomy" id="1548547"/>
    <lineage>
        <taxon>Bacteria</taxon>
        <taxon>Pseudomonadati</taxon>
        <taxon>Pseudomonadota</taxon>
        <taxon>Gammaproteobacteria</taxon>
        <taxon>Woeseiales</taxon>
        <taxon>Woeseiaceae</taxon>
        <taxon>Woeseia</taxon>
    </lineage>
</organism>
<dbReference type="NCBIfam" id="TIGR02181">
    <property type="entry name" value="GRX_bact"/>
    <property type="match status" value="1"/>
</dbReference>
<dbReference type="PROSITE" id="PS51354">
    <property type="entry name" value="GLUTAREDOXIN_2"/>
    <property type="match status" value="1"/>
</dbReference>
<feature type="domain" description="Glutaredoxin" evidence="7">
    <location>
        <begin position="7"/>
        <end position="64"/>
    </location>
</feature>
<evidence type="ECO:0000256" key="4">
    <source>
        <dbReference type="ARBA" id="ARBA00023157"/>
    </source>
</evidence>
<evidence type="ECO:0000313" key="9">
    <source>
        <dbReference type="Proteomes" id="UP000092695"/>
    </source>
</evidence>
<dbReference type="GO" id="GO:0045454">
    <property type="term" value="P:cell redox homeostasis"/>
    <property type="evidence" value="ECO:0007669"/>
    <property type="project" value="InterPro"/>
</dbReference>
<sequence length="89" mass="9932">MTVQPKVVMYSTAMCPYCVAARMLLTKKKIAFEDISVSNDAGLRSKMEQLSGRRTVPQIFIDDRPVGGFDDIYELDQKGELDRMLGLAG</sequence>
<evidence type="ECO:0000256" key="3">
    <source>
        <dbReference type="ARBA" id="ARBA00022982"/>
    </source>
</evidence>
<accession>A0A193LKC6</accession>
<dbReference type="InterPro" id="IPR011767">
    <property type="entry name" value="GLR_AS"/>
</dbReference>
<dbReference type="Gene3D" id="3.40.30.10">
    <property type="entry name" value="Glutaredoxin"/>
    <property type="match status" value="1"/>
</dbReference>
<dbReference type="STRING" id="1548547.BA177_18155"/>
<keyword evidence="4" id="KW-1015">Disulfide bond</keyword>
<keyword evidence="9" id="KW-1185">Reference proteome</keyword>
<dbReference type="AlphaFoldDB" id="A0A193LKC6"/>
<dbReference type="EMBL" id="CP016268">
    <property type="protein sequence ID" value="ANO52854.1"/>
    <property type="molecule type" value="Genomic_DNA"/>
</dbReference>
<dbReference type="GO" id="GO:0034599">
    <property type="term" value="P:cellular response to oxidative stress"/>
    <property type="evidence" value="ECO:0007669"/>
    <property type="project" value="TreeGrafter"/>
</dbReference>
<evidence type="ECO:0000256" key="2">
    <source>
        <dbReference type="ARBA" id="ARBA00022448"/>
    </source>
</evidence>